<name>A0A5S4V7V8_9MICO</name>
<accession>A0A5S4V7V8</accession>
<dbReference type="AlphaFoldDB" id="A0A5S4V7V8"/>
<comment type="caution">
    <text evidence="2">The sequence shown here is derived from an EMBL/GenBank/DDBJ whole genome shotgun (WGS) entry which is preliminary data.</text>
</comment>
<protein>
    <submittedName>
        <fullName evidence="2">Uncharacterized protein</fullName>
    </submittedName>
</protein>
<organism evidence="2 3">
    <name type="scientific">Agromyces mariniharenae</name>
    <dbReference type="NCBI Taxonomy" id="2604423"/>
    <lineage>
        <taxon>Bacteria</taxon>
        <taxon>Bacillati</taxon>
        <taxon>Actinomycetota</taxon>
        <taxon>Actinomycetes</taxon>
        <taxon>Micrococcales</taxon>
        <taxon>Microbacteriaceae</taxon>
        <taxon>Agromyces</taxon>
    </lineage>
</organism>
<reference evidence="2 3" key="1">
    <citation type="submission" date="2019-08" db="EMBL/GenBank/DDBJ databases">
        <authorList>
            <person name="Hu J."/>
        </authorList>
    </citation>
    <scope>NUCLEOTIDE SEQUENCE [LARGE SCALE GENOMIC DNA]</scope>
    <source>
        <strain evidence="2 3">NEAU-184</strain>
    </source>
</reference>
<evidence type="ECO:0000313" key="2">
    <source>
        <dbReference type="EMBL" id="TYL53963.1"/>
    </source>
</evidence>
<feature type="compositionally biased region" description="Basic and acidic residues" evidence="1">
    <location>
        <begin position="59"/>
        <end position="79"/>
    </location>
</feature>
<dbReference type="Proteomes" id="UP000325243">
    <property type="component" value="Unassembled WGS sequence"/>
</dbReference>
<proteinExistence type="predicted"/>
<sequence length="200" mass="20985">MKVDVDTDRRIAQLAYFMDVPKKAVVREAVAEYAEARLSRAGGGAGADAGGGAGGSGDEGGRGDAVGRGHGGDGEDASRGGELSSTAAALTFEDLPIRDRLALSRGQLIREFAARGGTGVRVVIERPSQRDDEFEFGGAEEDELELLVDTRLEDGSGAVVVLGGIARSILKSWVDVTSLTAVRLYRPSELDDLIARSRPL</sequence>
<keyword evidence="3" id="KW-1185">Reference proteome</keyword>
<dbReference type="EMBL" id="VSSB01000001">
    <property type="protein sequence ID" value="TYL53963.1"/>
    <property type="molecule type" value="Genomic_DNA"/>
</dbReference>
<evidence type="ECO:0000313" key="3">
    <source>
        <dbReference type="Proteomes" id="UP000325243"/>
    </source>
</evidence>
<gene>
    <name evidence="2" type="ORF">FYC51_10170</name>
</gene>
<feature type="compositionally biased region" description="Gly residues" evidence="1">
    <location>
        <begin position="41"/>
        <end position="58"/>
    </location>
</feature>
<feature type="region of interest" description="Disordered" evidence="1">
    <location>
        <begin position="41"/>
        <end position="82"/>
    </location>
</feature>
<evidence type="ECO:0000256" key="1">
    <source>
        <dbReference type="SAM" id="MobiDB-lite"/>
    </source>
</evidence>